<dbReference type="InterPro" id="IPR036388">
    <property type="entry name" value="WH-like_DNA-bd_sf"/>
</dbReference>
<feature type="binding site" evidence="11">
    <location>
        <position position="179"/>
    </location>
    <ligand>
        <name>a divalent metal cation</name>
        <dbReference type="ChEBI" id="CHEBI:60240"/>
        <label>2</label>
        <note>catalytic</note>
    </ligand>
</feature>
<dbReference type="GO" id="GO:0070006">
    <property type="term" value="F:metalloaminopeptidase activity"/>
    <property type="evidence" value="ECO:0007669"/>
    <property type="project" value="UniProtKB-UniRule"/>
</dbReference>
<feature type="compositionally biased region" description="Basic and acidic residues" evidence="13">
    <location>
        <begin position="860"/>
        <end position="885"/>
    </location>
</feature>
<evidence type="ECO:0000256" key="2">
    <source>
        <dbReference type="ARBA" id="ARBA00001936"/>
    </source>
</evidence>
<dbReference type="Pfam" id="PF00557">
    <property type="entry name" value="Peptidase_M24"/>
    <property type="match status" value="1"/>
</dbReference>
<comment type="cofactor">
    <cofactor evidence="3">
        <name>Fe(2+)</name>
        <dbReference type="ChEBI" id="CHEBI:29033"/>
    </cofactor>
</comment>
<dbReference type="Gene3D" id="3.40.30.10">
    <property type="entry name" value="Glutaredoxin"/>
    <property type="match status" value="1"/>
</dbReference>
<dbReference type="InterPro" id="IPR001714">
    <property type="entry name" value="Pept_M24_MAP"/>
</dbReference>
<dbReference type="SUPFAM" id="SSF55920">
    <property type="entry name" value="Creatinase/aminopeptidase"/>
    <property type="match status" value="1"/>
</dbReference>
<feature type="compositionally biased region" description="Low complexity" evidence="13">
    <location>
        <begin position="842"/>
        <end position="859"/>
    </location>
</feature>
<dbReference type="EMBL" id="CAMXCT020000369">
    <property type="protein sequence ID" value="CAL1131208.1"/>
    <property type="molecule type" value="Genomic_DNA"/>
</dbReference>
<comment type="cofactor">
    <cofactor evidence="11">
        <name>Co(2+)</name>
        <dbReference type="ChEBI" id="CHEBI:48828"/>
    </cofactor>
    <cofactor evidence="11">
        <name>Zn(2+)</name>
        <dbReference type="ChEBI" id="CHEBI:29105"/>
    </cofactor>
    <cofactor evidence="11">
        <name>Mn(2+)</name>
        <dbReference type="ChEBI" id="CHEBI:29035"/>
    </cofactor>
    <cofactor evidence="11">
        <name>Fe(2+)</name>
        <dbReference type="ChEBI" id="CHEBI:29033"/>
    </cofactor>
    <text evidence="11">Binds 2 divalent metal cations per subunit. Has a high-affinity and a low affinity metal-binding site. The true nature of the physiological cofactor is under debate. The enzyme is active with cobalt, zinc, manganese or divalent iron ions. Most likely, methionine aminopeptidases function as mononuclear Fe(2+)-metalloproteases under physiological conditions, and the catalytically relevant metal-binding site has been assigned to the histidine-containing high-affinity site.</text>
</comment>
<dbReference type="OrthoDB" id="10250354at2759"/>
<dbReference type="GO" id="GO:0046872">
    <property type="term" value="F:metal ion binding"/>
    <property type="evidence" value="ECO:0007669"/>
    <property type="project" value="UniProtKB-UniRule"/>
</dbReference>
<comment type="cofactor">
    <cofactor evidence="2">
        <name>Mn(2+)</name>
        <dbReference type="ChEBI" id="CHEBI:29035"/>
    </cofactor>
</comment>
<feature type="binding site" evidence="11">
    <location>
        <position position="148"/>
    </location>
    <ligand>
        <name>substrate</name>
    </ligand>
</feature>
<feature type="compositionally biased region" description="Pro residues" evidence="13">
    <location>
        <begin position="832"/>
        <end position="841"/>
    </location>
</feature>
<dbReference type="InterPro" id="IPR036869">
    <property type="entry name" value="J_dom_sf"/>
</dbReference>
<comment type="subcellular location">
    <subcellularLocation>
        <location evidence="11">Cytoplasm</location>
    </subcellularLocation>
    <subcellularLocation>
        <location evidence="4">Endoplasmic reticulum membrane</location>
        <topology evidence="4">Single-pass type IV membrane protein</topology>
    </subcellularLocation>
</comment>
<feature type="domain" description="J" evidence="14">
    <location>
        <begin position="1143"/>
        <end position="1208"/>
    </location>
</feature>
<evidence type="ECO:0000256" key="4">
    <source>
        <dbReference type="ARBA" id="ARBA00004163"/>
    </source>
</evidence>
<dbReference type="Pfam" id="PF00085">
    <property type="entry name" value="Thioredoxin"/>
    <property type="match status" value="1"/>
</dbReference>
<feature type="binding site" evidence="11">
    <location>
        <position position="179"/>
    </location>
    <ligand>
        <name>a divalent metal cation</name>
        <dbReference type="ChEBI" id="CHEBI:60240"/>
        <label>1</label>
    </ligand>
</feature>
<dbReference type="PROSITE" id="PS00636">
    <property type="entry name" value="DNAJ_1"/>
    <property type="match status" value="1"/>
</dbReference>
<dbReference type="SUPFAM" id="SSF46785">
    <property type="entry name" value="Winged helix' DNA-binding domain"/>
    <property type="match status" value="1"/>
</dbReference>
<evidence type="ECO:0000256" key="1">
    <source>
        <dbReference type="ARBA" id="ARBA00000294"/>
    </source>
</evidence>
<comment type="caution">
    <text evidence="15">The sequence shown here is derived from an EMBL/GenBank/DDBJ whole genome shotgun (WGS) entry which is preliminary data.</text>
</comment>
<dbReference type="PRINTS" id="PR00599">
    <property type="entry name" value="MAPEPTIDASE"/>
</dbReference>
<sequence length="1691" mass="184992">MSSCQSRQSRAVFVQDNSHLRRVKNWTAQPQWRQSPAFDIPVSDQFPDNQFPLGECVEYVGKNAFRTTSAEKRELERLQSYDCEKIRKAGEVHRQVRRYVQSYVKPGMKMTEICQRLERKTHELVVANGLEAGWGFPTGCSLNWVAAHYTPNYGDETVLQFDDVCKLDFGVQVGGRIVDCAFTIAFNERYDPIIEATQAGTNTGVKEAGIDARFSDIGAAIQETIESYEIELNGKTFPIKPVRNLNGHSIGPYLIHGGKSVPITKNQEATIMEEGEFYAIETFASNGKAYVVEDLECSHYMKIYDAPHVPLRVKSSKALLHAIEQNFGTLAFCRRWLDDLGQTRHLMALKNLVDNDIVQPYPPLCDAKGSYVTQMEHTILLRPTCKEDSASELPQQLQRLVLEQFKARNDGSPEGVHSKQSQVLSAQWVWLASRGPSQLAPRSAPSAETRPLQAEVSSRGAVTLPGGALLIGGSVLMASSRHGLKRLRRNAEGESPVDVARRLGKQARETVERTTQLAQEVVEAPGKAAQAASKTAQSIGAQAQNISTQASLLKDNLGNLKAVPSELGEKFQRPFKEVSSAAKGAGDKLANLKAPKPKKVDGPNVIEKVSKIPGNISKIPGDISKRFQETAEGVEKTVTGIIELPDRLSKGASRASEAVVSTGEALAKFPGKVQATAEYVAKLPGNTAKKVEDFVDGVNNVVTNVASLPGRTAKSVDATVTGVTRTAEAIVSLPSRVKETADNVVGGVTSTVDTVTSVPKKVKDSVDSVKQSVDNVASIPGNIKSSVDGVITTGKNLVGAVEGVANFFAGGVSAIASAAGALTELAKKSEPPKAPPKPSAPAAPAAVAPVAPAAPPAAKEAQKSPEDTPNKAAREKASKQFKADLEAAQAMDSPRPAEQPKSSKKAMASSELAGALNRRRELAEADGAVFEGSPRASAADTAWDQRHETQFTPRGKHRKPDVGRLQLPQEAPDLCQKWHCGSQLKELDGTGDPASWQGEGTGRHSLKICAQPLGPSLSVMPAVQRKGAKAAKDRSDRAEQLDVDTVLLQNAAPTKWTDSFILLRLLQWAINCADNYFRAPDTRSGKKKQEEPELPFKEAAMQYVQAHKVPLGLMAIFVATCAIIIAGENLDTQIDRQVETVDDYYGVLGVTRDAETGDIKRAYKTLAKRWHPDRNPNCSSCQEAFSKIAIAYETLSDESKRGAYDEAGGVAASELKSAKSVPLTRDNFHELVTFSNDVWIVQVFRPDNPHCASFHPFWENQIQKYGHLVRFGRIDLTDDQAKWLPLKVRVLPTVLKFAKHLGNVEIFPITQMHETPQALMKFVLTSFPNIGLPLNVDKGALTSWLSKSTRRHKVLFAIPGKSEEERYKSHLICRKLAARWSEIFEMRSAEMAILHQLQGLQEVKAALPAESQKAAVLFFPAAGVTVPKASAAFDWPSGEEEIVLELLRFTEKVGVPLSVQNAELMCRSLVIRRVYCLVLVDASDFAMARAAQDLGASRSQYQGEVAEIRAGGGEVSEDEDNFVVPILRLLRNPQRWFQSPSIASCYAPKFPEVEKALGASSAFLMDLDTSRIVPLRLSSFRGLYPQIAYEDSLTWVEGWDPIRSLPDCSEGLWQRFMRNLVNASISEVLWQLLCALFLVEAAAKALTSQSWRWWLGVLGMSLALLMRSPPFWRHLDAYIPEFLRAGQLIAP</sequence>
<dbReference type="GO" id="GO:0005789">
    <property type="term" value="C:endoplasmic reticulum membrane"/>
    <property type="evidence" value="ECO:0007669"/>
    <property type="project" value="UniProtKB-SubCell"/>
</dbReference>
<evidence type="ECO:0000256" key="9">
    <source>
        <dbReference type="ARBA" id="ARBA00023006"/>
    </source>
</evidence>
<proteinExistence type="inferred from homology"/>
<comment type="function">
    <text evidence="10">Plays an important role in regulating the size of autophagosomes during the formation process.</text>
</comment>
<dbReference type="EMBL" id="CAMXCT030000369">
    <property type="protein sequence ID" value="CAL4765145.1"/>
    <property type="molecule type" value="Genomic_DNA"/>
</dbReference>
<reference evidence="16 17" key="2">
    <citation type="submission" date="2024-05" db="EMBL/GenBank/DDBJ databases">
        <authorList>
            <person name="Chen Y."/>
            <person name="Shah S."/>
            <person name="Dougan E. K."/>
            <person name="Thang M."/>
            <person name="Chan C."/>
        </authorList>
    </citation>
    <scope>NUCLEOTIDE SEQUENCE [LARGE SCALE GENOMIC DNA]</scope>
</reference>
<evidence type="ECO:0000313" key="17">
    <source>
        <dbReference type="Proteomes" id="UP001152797"/>
    </source>
</evidence>
<dbReference type="InterPro" id="IPR036005">
    <property type="entry name" value="Creatinase/aminopeptidase-like"/>
</dbReference>
<evidence type="ECO:0000256" key="6">
    <source>
        <dbReference type="ARBA" id="ARBA00022670"/>
    </source>
</evidence>
<dbReference type="InterPro" id="IPR050247">
    <property type="entry name" value="Met_Aminopeptidase_Type2"/>
</dbReference>
<feature type="binding site" evidence="11">
    <location>
        <position position="376"/>
    </location>
    <ligand>
        <name>a divalent metal cation</name>
        <dbReference type="ChEBI" id="CHEBI:60240"/>
        <label>1</label>
    </ligand>
</feature>
<keyword evidence="5 11" id="KW-0031">Aminopeptidase</keyword>
<evidence type="ECO:0000313" key="16">
    <source>
        <dbReference type="EMBL" id="CAL4765145.1"/>
    </source>
</evidence>
<comment type="similarity">
    <text evidence="11">Belongs to the peptidase M24A family. Methionine aminopeptidase eukaryotic type 2 subfamily.</text>
</comment>
<keyword evidence="6 11" id="KW-0645">Protease</keyword>
<dbReference type="HAMAP" id="MF_03175">
    <property type="entry name" value="MetAP_2_euk"/>
    <property type="match status" value="1"/>
</dbReference>
<comment type="catalytic activity">
    <reaction evidence="1 11 12">
        <text>Release of N-terminal amino acids, preferentially methionine, from peptides and arylamides.</text>
        <dbReference type="EC" id="3.4.11.18"/>
    </reaction>
</comment>
<feature type="binding site" evidence="11">
    <location>
        <position position="376"/>
    </location>
    <ligand>
        <name>a divalent metal cation</name>
        <dbReference type="ChEBI" id="CHEBI:60240"/>
        <label>2</label>
        <note>catalytic</note>
    </ligand>
</feature>
<dbReference type="PROSITE" id="PS50076">
    <property type="entry name" value="DNAJ_2"/>
    <property type="match status" value="1"/>
</dbReference>
<keyword evidence="8 11" id="KW-0378">Hydrolase</keyword>
<dbReference type="InterPro" id="IPR002468">
    <property type="entry name" value="Pept_M24A_MAP2"/>
</dbReference>
<evidence type="ECO:0000259" key="14">
    <source>
        <dbReference type="PROSITE" id="PS50076"/>
    </source>
</evidence>
<organism evidence="15">
    <name type="scientific">Cladocopium goreaui</name>
    <dbReference type="NCBI Taxonomy" id="2562237"/>
    <lineage>
        <taxon>Eukaryota</taxon>
        <taxon>Sar</taxon>
        <taxon>Alveolata</taxon>
        <taxon>Dinophyceae</taxon>
        <taxon>Suessiales</taxon>
        <taxon>Symbiodiniaceae</taxon>
        <taxon>Cladocopium</taxon>
    </lineage>
</organism>
<dbReference type="InterPro" id="IPR036390">
    <property type="entry name" value="WH_DNA-bd_sf"/>
</dbReference>
<feature type="binding site" evidence="11">
    <location>
        <position position="168"/>
    </location>
    <ligand>
        <name>a divalent metal cation</name>
        <dbReference type="ChEBI" id="CHEBI:60240"/>
        <label>1</label>
    </ligand>
</feature>
<keyword evidence="11" id="KW-0963">Cytoplasm</keyword>
<dbReference type="NCBIfam" id="TIGR00501">
    <property type="entry name" value="met_pdase_II"/>
    <property type="match status" value="1"/>
</dbReference>
<evidence type="ECO:0000256" key="8">
    <source>
        <dbReference type="ARBA" id="ARBA00022801"/>
    </source>
</evidence>
<dbReference type="EC" id="3.4.11.18" evidence="11"/>
<dbReference type="CDD" id="cd06257">
    <property type="entry name" value="DnaJ"/>
    <property type="match status" value="1"/>
</dbReference>
<dbReference type="Proteomes" id="UP001152797">
    <property type="component" value="Unassembled WGS sequence"/>
</dbReference>
<evidence type="ECO:0000256" key="13">
    <source>
        <dbReference type="SAM" id="MobiDB-lite"/>
    </source>
</evidence>
<evidence type="ECO:0000256" key="5">
    <source>
        <dbReference type="ARBA" id="ARBA00022438"/>
    </source>
</evidence>
<name>A0A9P1BQY7_9DINO</name>
<dbReference type="SMART" id="SM00271">
    <property type="entry name" value="DnaJ"/>
    <property type="match status" value="1"/>
</dbReference>
<dbReference type="PANTHER" id="PTHR45777:SF2">
    <property type="entry name" value="METHIONINE AMINOPEPTIDASE 2"/>
    <property type="match status" value="1"/>
</dbReference>
<accession>A0A9P1BQY7</accession>
<feature type="region of interest" description="Disordered" evidence="13">
    <location>
        <begin position="827"/>
        <end position="962"/>
    </location>
</feature>
<dbReference type="Gene3D" id="1.10.287.110">
    <property type="entry name" value="DnaJ domain"/>
    <property type="match status" value="1"/>
</dbReference>
<feature type="binding site" evidence="11">
    <location>
        <position position="256"/>
    </location>
    <ligand>
        <name>substrate</name>
    </ligand>
</feature>
<dbReference type="InterPro" id="IPR036249">
    <property type="entry name" value="Thioredoxin-like_sf"/>
</dbReference>
<dbReference type="InterPro" id="IPR000994">
    <property type="entry name" value="Pept_M24"/>
</dbReference>
<dbReference type="GO" id="GO:0006508">
    <property type="term" value="P:proteolysis"/>
    <property type="evidence" value="ECO:0007669"/>
    <property type="project" value="UniProtKB-KW"/>
</dbReference>
<evidence type="ECO:0000256" key="12">
    <source>
        <dbReference type="RuleBase" id="RU003653"/>
    </source>
</evidence>
<dbReference type="PANTHER" id="PTHR45777">
    <property type="entry name" value="METHIONINE AMINOPEPTIDASE 2"/>
    <property type="match status" value="1"/>
</dbReference>
<dbReference type="GO" id="GO:0006914">
    <property type="term" value="P:autophagy"/>
    <property type="evidence" value="ECO:0007669"/>
    <property type="project" value="UniProtKB-KW"/>
</dbReference>
<dbReference type="SUPFAM" id="SSF52833">
    <property type="entry name" value="Thioredoxin-like"/>
    <property type="match status" value="1"/>
</dbReference>
<keyword evidence="7 11" id="KW-0479">Metal-binding</keyword>
<feature type="binding site" evidence="11">
    <location>
        <position position="281"/>
    </location>
    <ligand>
        <name>a divalent metal cation</name>
        <dbReference type="ChEBI" id="CHEBI:60240"/>
        <label>2</label>
        <note>catalytic</note>
    </ligand>
</feature>
<protein>
    <recommendedName>
        <fullName evidence="11">Methionine aminopeptidase 2</fullName>
        <shortName evidence="11">MAP 2</shortName>
        <shortName evidence="11">MetAP 2</shortName>
        <ecNumber evidence="11">3.4.11.18</ecNumber>
    </recommendedName>
    <alternativeName>
        <fullName evidence="11">Peptidase M</fullName>
    </alternativeName>
</protein>
<dbReference type="Gene3D" id="1.10.10.10">
    <property type="entry name" value="Winged helix-like DNA-binding domain superfamily/Winged helix DNA-binding domain"/>
    <property type="match status" value="1"/>
</dbReference>
<dbReference type="InterPro" id="IPR013766">
    <property type="entry name" value="Thioredoxin_domain"/>
</dbReference>
<dbReference type="SUPFAM" id="SSF58104">
    <property type="entry name" value="Methyl-accepting chemotaxis protein (MCP) signaling domain"/>
    <property type="match status" value="1"/>
</dbReference>
<reference evidence="15" key="1">
    <citation type="submission" date="2022-10" db="EMBL/GenBank/DDBJ databases">
        <authorList>
            <person name="Chen Y."/>
            <person name="Dougan E. K."/>
            <person name="Chan C."/>
            <person name="Rhodes N."/>
            <person name="Thang M."/>
        </authorList>
    </citation>
    <scope>NUCLEOTIDE SEQUENCE</scope>
</reference>
<feature type="binding site" evidence="11">
    <location>
        <position position="248"/>
    </location>
    <ligand>
        <name>a divalent metal cation</name>
        <dbReference type="ChEBI" id="CHEBI:60240"/>
        <label>2</label>
        <note>catalytic</note>
    </ligand>
</feature>
<dbReference type="InterPro" id="IPR001623">
    <property type="entry name" value="DnaJ_domain"/>
</dbReference>
<gene>
    <name evidence="15" type="ORF">C1SCF055_LOCUS5941</name>
</gene>
<evidence type="ECO:0000256" key="11">
    <source>
        <dbReference type="HAMAP-Rule" id="MF_03175"/>
    </source>
</evidence>
<dbReference type="GO" id="GO:0004239">
    <property type="term" value="F:initiator methionyl aminopeptidase activity"/>
    <property type="evidence" value="ECO:0007669"/>
    <property type="project" value="UniProtKB-UniRule"/>
</dbReference>
<evidence type="ECO:0000256" key="7">
    <source>
        <dbReference type="ARBA" id="ARBA00022723"/>
    </source>
</evidence>
<dbReference type="Pfam" id="PF00226">
    <property type="entry name" value="DnaJ"/>
    <property type="match status" value="1"/>
</dbReference>
<dbReference type="SUPFAM" id="SSF46565">
    <property type="entry name" value="Chaperone J-domain"/>
    <property type="match status" value="1"/>
</dbReference>
<evidence type="ECO:0000313" key="15">
    <source>
        <dbReference type="EMBL" id="CAI3977833.1"/>
    </source>
</evidence>
<dbReference type="InterPro" id="IPR018253">
    <property type="entry name" value="DnaJ_domain_CS"/>
</dbReference>
<evidence type="ECO:0000256" key="10">
    <source>
        <dbReference type="ARBA" id="ARBA00035002"/>
    </source>
</evidence>
<dbReference type="CDD" id="cd01088">
    <property type="entry name" value="MetAP2"/>
    <property type="match status" value="1"/>
</dbReference>
<keyword evidence="17" id="KW-1185">Reference proteome</keyword>
<comment type="function">
    <text evidence="11 12">Cotranslationally removes the N-terminal methionine from nascent proteins. The N-terminal methionine is often cleaved when the second residue in the primary sequence is small and uncharged (Met-Ala-, Cys, Gly, Pro, Ser, Thr, or Val).</text>
</comment>
<dbReference type="PRINTS" id="PR00625">
    <property type="entry name" value="JDOMAIN"/>
</dbReference>
<dbReference type="EMBL" id="CAMXCT010000369">
    <property type="protein sequence ID" value="CAI3977833.1"/>
    <property type="molecule type" value="Genomic_DNA"/>
</dbReference>
<keyword evidence="9" id="KW-0072">Autophagy</keyword>
<evidence type="ECO:0000256" key="3">
    <source>
        <dbReference type="ARBA" id="ARBA00001954"/>
    </source>
</evidence>
<dbReference type="Gene3D" id="3.90.230.10">
    <property type="entry name" value="Creatinase/methionine aminopeptidase superfamily"/>
    <property type="match status" value="1"/>
</dbReference>